<dbReference type="InterPro" id="IPR046947">
    <property type="entry name" value="LytR-like"/>
</dbReference>
<dbReference type="EMBL" id="CP051682">
    <property type="protein sequence ID" value="QJD98300.1"/>
    <property type="molecule type" value="Genomic_DNA"/>
</dbReference>
<dbReference type="PROSITE" id="PS50930">
    <property type="entry name" value="HTH_LYTTR"/>
    <property type="match status" value="1"/>
</dbReference>
<name>A0A7L5E4Q1_9SPHI</name>
<feature type="domain" description="Response regulatory" evidence="2">
    <location>
        <begin position="2"/>
        <end position="113"/>
    </location>
</feature>
<proteinExistence type="predicted"/>
<evidence type="ECO:0000259" key="2">
    <source>
        <dbReference type="PROSITE" id="PS50110"/>
    </source>
</evidence>
<dbReference type="InterPro" id="IPR007492">
    <property type="entry name" value="LytTR_DNA-bd_dom"/>
</dbReference>
<reference evidence="4 5" key="1">
    <citation type="submission" date="2020-04" db="EMBL/GenBank/DDBJ databases">
        <title>Genome sequencing of novel species.</title>
        <authorList>
            <person name="Heo J."/>
            <person name="Kim S.-J."/>
            <person name="Kim J.-S."/>
            <person name="Hong S.-B."/>
            <person name="Kwon S.-W."/>
        </authorList>
    </citation>
    <scope>NUCLEOTIDE SEQUENCE [LARGE SCALE GENOMIC DNA]</scope>
    <source>
        <strain evidence="4 5">F39-2</strain>
    </source>
</reference>
<keyword evidence="1" id="KW-0597">Phosphoprotein</keyword>
<dbReference type="AlphaFoldDB" id="A0A7L5E4Q1"/>
<dbReference type="KEGG" id="mrob:HH214_04945"/>
<dbReference type="SMART" id="SM00448">
    <property type="entry name" value="REC"/>
    <property type="match status" value="1"/>
</dbReference>
<dbReference type="InterPro" id="IPR011006">
    <property type="entry name" value="CheY-like_superfamily"/>
</dbReference>
<dbReference type="Pfam" id="PF04397">
    <property type="entry name" value="LytTR"/>
    <property type="match status" value="1"/>
</dbReference>
<dbReference type="PANTHER" id="PTHR37299:SF1">
    <property type="entry name" value="STAGE 0 SPORULATION PROTEIN A HOMOLOG"/>
    <property type="match status" value="1"/>
</dbReference>
<dbReference type="Pfam" id="PF00072">
    <property type="entry name" value="Response_reg"/>
    <property type="match status" value="1"/>
</dbReference>
<evidence type="ECO:0000256" key="1">
    <source>
        <dbReference type="PROSITE-ProRule" id="PRU00169"/>
    </source>
</evidence>
<feature type="domain" description="HTH LytTR-type" evidence="3">
    <location>
        <begin position="174"/>
        <end position="208"/>
    </location>
</feature>
<protein>
    <submittedName>
        <fullName evidence="4">Response regulator transcription factor</fullName>
    </submittedName>
</protein>
<organism evidence="4 5">
    <name type="scientific">Mucilaginibacter robiniae</name>
    <dbReference type="NCBI Taxonomy" id="2728022"/>
    <lineage>
        <taxon>Bacteria</taxon>
        <taxon>Pseudomonadati</taxon>
        <taxon>Bacteroidota</taxon>
        <taxon>Sphingobacteriia</taxon>
        <taxon>Sphingobacteriales</taxon>
        <taxon>Sphingobacteriaceae</taxon>
        <taxon>Mucilaginibacter</taxon>
    </lineage>
</organism>
<dbReference type="GO" id="GO:0000156">
    <property type="term" value="F:phosphorelay response regulator activity"/>
    <property type="evidence" value="ECO:0007669"/>
    <property type="project" value="InterPro"/>
</dbReference>
<sequence length="236" mass="27019">MRCLIIDDEPLALELLEDNISQVANLQLTGSCRNAAQAMQIMQQQPIDLIFCDIQMPGINGLQLVKSLTQKPLVIFVTAYQEFALDGFELDVVDYLLKPVAFERFLKACNKASNLFELNKKQADEPVVKNRNHLFVYADYNLIKISHADITHIEGLKDYVKLYLINQPKPILSRMTIKALEEQLPSEQFYRVHKSYIVNLEHVVSIRKGRIKIGNAEVPFSDNYKEAISRMTGKLH</sequence>
<dbReference type="SMART" id="SM00850">
    <property type="entry name" value="LytTR"/>
    <property type="match status" value="1"/>
</dbReference>
<evidence type="ECO:0000313" key="4">
    <source>
        <dbReference type="EMBL" id="QJD98300.1"/>
    </source>
</evidence>
<accession>A0A7L5E4Q1</accession>
<dbReference type="PROSITE" id="PS50110">
    <property type="entry name" value="RESPONSE_REGULATORY"/>
    <property type="match status" value="1"/>
</dbReference>
<dbReference type="Gene3D" id="3.40.50.2300">
    <property type="match status" value="1"/>
</dbReference>
<dbReference type="Proteomes" id="UP000503278">
    <property type="component" value="Chromosome"/>
</dbReference>
<dbReference type="FunFam" id="3.40.50.2300:FF:000051">
    <property type="entry name" value="Two-component response regulator yehT"/>
    <property type="match status" value="1"/>
</dbReference>
<dbReference type="PANTHER" id="PTHR37299">
    <property type="entry name" value="TRANSCRIPTIONAL REGULATOR-RELATED"/>
    <property type="match status" value="1"/>
</dbReference>
<dbReference type="InterPro" id="IPR001789">
    <property type="entry name" value="Sig_transdc_resp-reg_receiver"/>
</dbReference>
<feature type="modified residue" description="4-aspartylphosphate" evidence="1">
    <location>
        <position position="53"/>
    </location>
</feature>
<dbReference type="Gene3D" id="2.40.50.1020">
    <property type="entry name" value="LytTr DNA-binding domain"/>
    <property type="match status" value="1"/>
</dbReference>
<gene>
    <name evidence="4" type="ORF">HH214_04945</name>
</gene>
<evidence type="ECO:0000313" key="5">
    <source>
        <dbReference type="Proteomes" id="UP000503278"/>
    </source>
</evidence>
<evidence type="ECO:0000259" key="3">
    <source>
        <dbReference type="PROSITE" id="PS50930"/>
    </source>
</evidence>
<keyword evidence="5" id="KW-1185">Reference proteome</keyword>
<dbReference type="PROSITE" id="PS51257">
    <property type="entry name" value="PROKAR_LIPOPROTEIN"/>
    <property type="match status" value="1"/>
</dbReference>
<dbReference type="SUPFAM" id="SSF52172">
    <property type="entry name" value="CheY-like"/>
    <property type="match status" value="1"/>
</dbReference>
<dbReference type="GO" id="GO:0003677">
    <property type="term" value="F:DNA binding"/>
    <property type="evidence" value="ECO:0007669"/>
    <property type="project" value="InterPro"/>
</dbReference>